<evidence type="ECO:0000313" key="11">
    <source>
        <dbReference type="Proteomes" id="UP000501466"/>
    </source>
</evidence>
<evidence type="ECO:0000256" key="4">
    <source>
        <dbReference type="ARBA" id="ARBA00011905"/>
    </source>
</evidence>
<dbReference type="PANTHER" id="PTHR10259:SF11">
    <property type="entry name" value="THIOPURINE S-METHYLTRANSFERASE"/>
    <property type="match status" value="1"/>
</dbReference>
<dbReference type="NCBIfam" id="TIGR03840">
    <property type="entry name" value="TMPT_Se_Te"/>
    <property type="match status" value="1"/>
</dbReference>
<evidence type="ECO:0000256" key="6">
    <source>
        <dbReference type="ARBA" id="ARBA00022603"/>
    </source>
</evidence>
<dbReference type="EMBL" id="AP021888">
    <property type="protein sequence ID" value="BBP44146.1"/>
    <property type="molecule type" value="Genomic_DNA"/>
</dbReference>
<keyword evidence="7 9" id="KW-0808">Transferase</keyword>
<evidence type="ECO:0000313" key="10">
    <source>
        <dbReference type="EMBL" id="BBP44146.1"/>
    </source>
</evidence>
<feature type="binding site" evidence="9">
    <location>
        <position position="123"/>
    </location>
    <ligand>
        <name>S-adenosyl-L-methionine</name>
        <dbReference type="ChEBI" id="CHEBI:59789"/>
    </ligand>
</feature>
<evidence type="ECO:0000256" key="3">
    <source>
        <dbReference type="ARBA" id="ARBA00008145"/>
    </source>
</evidence>
<dbReference type="InterPro" id="IPR008854">
    <property type="entry name" value="TPMT"/>
</dbReference>
<dbReference type="EC" id="2.1.1.67" evidence="4 9"/>
<feature type="binding site" evidence="9">
    <location>
        <position position="66"/>
    </location>
    <ligand>
        <name>S-adenosyl-L-methionine</name>
        <dbReference type="ChEBI" id="CHEBI:59789"/>
    </ligand>
</feature>
<dbReference type="RefSeq" id="WP_173291893.1">
    <property type="nucleotide sequence ID" value="NZ_AP021888.1"/>
</dbReference>
<dbReference type="KEGG" id="tzo:THMIRHAT_18920"/>
<reference evidence="11" key="1">
    <citation type="submission" date="2019-11" db="EMBL/GenBank/DDBJ databases">
        <title>Isolation and characterization of two novel species in the genus Thiomicrorhabdus.</title>
        <authorList>
            <person name="Mochizuki J."/>
            <person name="Kojima H."/>
            <person name="Fukui M."/>
        </authorList>
    </citation>
    <scope>NUCLEOTIDE SEQUENCE [LARGE SCALE GENOMIC DNA]</scope>
    <source>
        <strain evidence="11">AkT22</strain>
    </source>
</reference>
<evidence type="ECO:0000256" key="5">
    <source>
        <dbReference type="ARBA" id="ARBA00022490"/>
    </source>
</evidence>
<name>A0A6F8PPY6_9GAMM</name>
<accession>A0A6F8PPY6</accession>
<keyword evidence="8 9" id="KW-0949">S-adenosyl-L-methionine</keyword>
<keyword evidence="11" id="KW-1185">Reference proteome</keyword>
<keyword evidence="6 9" id="KW-0489">Methyltransferase</keyword>
<dbReference type="Proteomes" id="UP000501466">
    <property type="component" value="Chromosome"/>
</dbReference>
<dbReference type="GO" id="GO:0008119">
    <property type="term" value="F:thiopurine S-methyltransferase activity"/>
    <property type="evidence" value="ECO:0007669"/>
    <property type="project" value="UniProtKB-UniRule"/>
</dbReference>
<comment type="similarity">
    <text evidence="3 9">Belongs to the class I-like SAM-binding methyltransferase superfamily. TPMT family.</text>
</comment>
<gene>
    <name evidence="9 10" type="primary">tpm</name>
    <name evidence="10" type="ORF">THMIRHAT_18920</name>
</gene>
<dbReference type="AlphaFoldDB" id="A0A6F8PPY6"/>
<dbReference type="PANTHER" id="PTHR10259">
    <property type="entry name" value="THIOPURINE S-METHYLTRANSFERASE"/>
    <property type="match status" value="1"/>
</dbReference>
<evidence type="ECO:0000256" key="7">
    <source>
        <dbReference type="ARBA" id="ARBA00022679"/>
    </source>
</evidence>
<proteinExistence type="inferred from homology"/>
<dbReference type="PROSITE" id="PS51585">
    <property type="entry name" value="SAM_MT_TPMT"/>
    <property type="match status" value="1"/>
</dbReference>
<dbReference type="GO" id="GO:0005737">
    <property type="term" value="C:cytoplasm"/>
    <property type="evidence" value="ECO:0007669"/>
    <property type="project" value="UniProtKB-SubCell"/>
</dbReference>
<dbReference type="InterPro" id="IPR022474">
    <property type="entry name" value="Thiopur_S-MeTfrase_Se/Te_detox"/>
</dbReference>
<dbReference type="GO" id="GO:0032259">
    <property type="term" value="P:methylation"/>
    <property type="evidence" value="ECO:0007669"/>
    <property type="project" value="UniProtKB-KW"/>
</dbReference>
<dbReference type="PIRSF" id="PIRSF023956">
    <property type="entry name" value="Thiopurine_S-methyltransferase"/>
    <property type="match status" value="1"/>
</dbReference>
<evidence type="ECO:0000256" key="9">
    <source>
        <dbReference type="HAMAP-Rule" id="MF_00812"/>
    </source>
</evidence>
<evidence type="ECO:0000256" key="1">
    <source>
        <dbReference type="ARBA" id="ARBA00000903"/>
    </source>
</evidence>
<comment type="subcellular location">
    <subcellularLocation>
        <location evidence="2 9">Cytoplasm</location>
    </subcellularLocation>
</comment>
<dbReference type="NCBIfam" id="NF009732">
    <property type="entry name" value="PRK13255.1"/>
    <property type="match status" value="1"/>
</dbReference>
<evidence type="ECO:0000256" key="2">
    <source>
        <dbReference type="ARBA" id="ARBA00004496"/>
    </source>
</evidence>
<keyword evidence="5 9" id="KW-0963">Cytoplasm</keyword>
<feature type="binding site" evidence="9">
    <location>
        <position position="10"/>
    </location>
    <ligand>
        <name>S-adenosyl-L-methionine</name>
        <dbReference type="ChEBI" id="CHEBI:59789"/>
    </ligand>
</feature>
<organism evidence="10 11">
    <name type="scientific">Thiosulfativibrio zosterae</name>
    <dbReference type="NCBI Taxonomy" id="2675053"/>
    <lineage>
        <taxon>Bacteria</taxon>
        <taxon>Pseudomonadati</taxon>
        <taxon>Pseudomonadota</taxon>
        <taxon>Gammaproteobacteria</taxon>
        <taxon>Thiotrichales</taxon>
        <taxon>Piscirickettsiaceae</taxon>
        <taxon>Thiosulfativibrio</taxon>
    </lineage>
</organism>
<dbReference type="InterPro" id="IPR025835">
    <property type="entry name" value="Thiopurine_S-MeTrfase"/>
</dbReference>
<comment type="catalytic activity">
    <reaction evidence="1 9">
        <text>S-adenosyl-L-methionine + a thiopurine = S-adenosyl-L-homocysteine + a thiopurine S-methylether.</text>
        <dbReference type="EC" id="2.1.1.67"/>
    </reaction>
</comment>
<feature type="binding site" evidence="9">
    <location>
        <position position="45"/>
    </location>
    <ligand>
        <name>S-adenosyl-L-methionine</name>
        <dbReference type="ChEBI" id="CHEBI:59789"/>
    </ligand>
</feature>
<evidence type="ECO:0000256" key="8">
    <source>
        <dbReference type="ARBA" id="ARBA00022691"/>
    </source>
</evidence>
<sequence>MQADFWHAMWQSGQVGFHQPDINAFLKDYWPMLGLEGSEEVLVPLCGKTLDMLWLAQQGHDILGVELSQKALDEFLAENQLTAQPVAHHAFCGYELNKMTLLCGDFFDLSPEQCTHIAAVYDRAALVALPSKMRQRYAQHLINILPSHAQILLVNVEYGDDPNMGPPFCVPEAEVFELFGHAFKIEVLAQSLGQRKGMKALEKVFLLKRNS</sequence>
<dbReference type="Gene3D" id="3.40.50.150">
    <property type="entry name" value="Vaccinia Virus protein VP39"/>
    <property type="match status" value="1"/>
</dbReference>
<dbReference type="SUPFAM" id="SSF53335">
    <property type="entry name" value="S-adenosyl-L-methionine-dependent methyltransferases"/>
    <property type="match status" value="1"/>
</dbReference>
<dbReference type="GO" id="GO:0010038">
    <property type="term" value="P:response to metal ion"/>
    <property type="evidence" value="ECO:0007669"/>
    <property type="project" value="InterPro"/>
</dbReference>
<dbReference type="Pfam" id="PF05724">
    <property type="entry name" value="TPMT"/>
    <property type="match status" value="1"/>
</dbReference>
<dbReference type="FunFam" id="3.40.50.150:FF:000101">
    <property type="entry name" value="Thiopurine S-methyltransferase"/>
    <property type="match status" value="1"/>
</dbReference>
<protein>
    <recommendedName>
        <fullName evidence="4 9">Thiopurine S-methyltransferase</fullName>
        <ecNumber evidence="4 9">2.1.1.67</ecNumber>
    </recommendedName>
    <alternativeName>
        <fullName evidence="9">Thiopurine methyltransferase</fullName>
    </alternativeName>
</protein>
<dbReference type="InterPro" id="IPR029063">
    <property type="entry name" value="SAM-dependent_MTases_sf"/>
</dbReference>
<dbReference type="HAMAP" id="MF_00812">
    <property type="entry name" value="Thiopur_methtran"/>
    <property type="match status" value="1"/>
</dbReference>